<keyword evidence="1" id="KW-1133">Transmembrane helix</keyword>
<keyword evidence="1" id="KW-0472">Membrane</keyword>
<evidence type="ECO:0000256" key="1">
    <source>
        <dbReference type="SAM" id="Phobius"/>
    </source>
</evidence>
<sequence length="38" mass="4350">MVMLVQNKRIEEKLSIGMLSGPLMFLVLLTDILMEVDE</sequence>
<name>A0A2P2NPH8_RHIMU</name>
<dbReference type="EMBL" id="GGEC01063871">
    <property type="protein sequence ID" value="MBX44355.1"/>
    <property type="molecule type" value="Transcribed_RNA"/>
</dbReference>
<proteinExistence type="predicted"/>
<dbReference type="AlphaFoldDB" id="A0A2P2NPH8"/>
<reference evidence="2" key="1">
    <citation type="submission" date="2018-02" db="EMBL/GenBank/DDBJ databases">
        <title>Rhizophora mucronata_Transcriptome.</title>
        <authorList>
            <person name="Meera S.P."/>
            <person name="Sreeshan A."/>
            <person name="Augustine A."/>
        </authorList>
    </citation>
    <scope>NUCLEOTIDE SEQUENCE</scope>
    <source>
        <tissue evidence="2">Leaf</tissue>
    </source>
</reference>
<keyword evidence="1" id="KW-0812">Transmembrane</keyword>
<protein>
    <submittedName>
        <fullName evidence="2">Uncharacterized protein</fullName>
    </submittedName>
</protein>
<organism evidence="2">
    <name type="scientific">Rhizophora mucronata</name>
    <name type="common">Asiatic mangrove</name>
    <dbReference type="NCBI Taxonomy" id="61149"/>
    <lineage>
        <taxon>Eukaryota</taxon>
        <taxon>Viridiplantae</taxon>
        <taxon>Streptophyta</taxon>
        <taxon>Embryophyta</taxon>
        <taxon>Tracheophyta</taxon>
        <taxon>Spermatophyta</taxon>
        <taxon>Magnoliopsida</taxon>
        <taxon>eudicotyledons</taxon>
        <taxon>Gunneridae</taxon>
        <taxon>Pentapetalae</taxon>
        <taxon>rosids</taxon>
        <taxon>fabids</taxon>
        <taxon>Malpighiales</taxon>
        <taxon>Rhizophoraceae</taxon>
        <taxon>Rhizophora</taxon>
    </lineage>
</organism>
<evidence type="ECO:0000313" key="2">
    <source>
        <dbReference type="EMBL" id="MBX44355.1"/>
    </source>
</evidence>
<feature type="transmembrane region" description="Helical" evidence="1">
    <location>
        <begin position="14"/>
        <end position="34"/>
    </location>
</feature>
<accession>A0A2P2NPH8</accession>